<accession>A0A0W8FBQ4</accession>
<gene>
    <name evidence="1" type="ORF">ASZ90_011977</name>
</gene>
<protein>
    <submittedName>
        <fullName evidence="1">Uncharacterized protein</fullName>
    </submittedName>
</protein>
<name>A0A0W8FBQ4_9ZZZZ</name>
<dbReference type="AlphaFoldDB" id="A0A0W8FBQ4"/>
<comment type="caution">
    <text evidence="1">The sequence shown here is derived from an EMBL/GenBank/DDBJ whole genome shotgun (WGS) entry which is preliminary data.</text>
</comment>
<proteinExistence type="predicted"/>
<sequence length="44" mass="4563">MLIASYSIVIEALFKEVAGAASSLVSDSESRCAISSSGNLDTLR</sequence>
<reference evidence="1" key="1">
    <citation type="journal article" date="2015" name="Proc. Natl. Acad. Sci. U.S.A.">
        <title>Networks of energetic and metabolic interactions define dynamics in microbial communities.</title>
        <authorList>
            <person name="Embree M."/>
            <person name="Liu J.K."/>
            <person name="Al-Bassam M.M."/>
            <person name="Zengler K."/>
        </authorList>
    </citation>
    <scope>NUCLEOTIDE SEQUENCE</scope>
</reference>
<evidence type="ECO:0000313" key="1">
    <source>
        <dbReference type="EMBL" id="KUG18324.1"/>
    </source>
</evidence>
<organism evidence="1">
    <name type="scientific">hydrocarbon metagenome</name>
    <dbReference type="NCBI Taxonomy" id="938273"/>
    <lineage>
        <taxon>unclassified sequences</taxon>
        <taxon>metagenomes</taxon>
        <taxon>ecological metagenomes</taxon>
    </lineage>
</organism>
<dbReference type="EMBL" id="LNQE01001388">
    <property type="protein sequence ID" value="KUG18324.1"/>
    <property type="molecule type" value="Genomic_DNA"/>
</dbReference>